<gene>
    <name evidence="2" type="ORF">SDRG_01790</name>
</gene>
<evidence type="ECO:0000313" key="2">
    <source>
        <dbReference type="EMBL" id="EQC40718.1"/>
    </source>
</evidence>
<sequence>MNHHPKDIIAIFPRNLLAARARPNATACDIADALIPASTAYPPVHATRSAAPQRLRWEDCIFDRLQYSVSNRRLAVITAACQAPPSCIGRWRHADRTLPYIGRSDACHSRRSKTQRPSSRRAADGRCGQQQRRGPWLCVAAKDAAGSGNFRRADLLAACTATRARHLGTVLPPSAAIALHVSLAWVQTGTYMLHTQLRAALRLEQYHARRFRELYEAALVHVHVLEARAACFERAQQCRWYSDPLYVQAPRLHSTMHDGLPWHYAARHDARATPTASLRPARLLFKELARMPVRLYRRRAAARAQRLYFQELVGLLLAFE</sequence>
<dbReference type="RefSeq" id="XP_008605562.1">
    <property type="nucleotide sequence ID" value="XM_008607340.1"/>
</dbReference>
<proteinExistence type="predicted"/>
<keyword evidence="3" id="KW-1185">Reference proteome</keyword>
<dbReference type="InParanoid" id="T0S6E5"/>
<reference evidence="2 3" key="1">
    <citation type="submission" date="2012-04" db="EMBL/GenBank/DDBJ databases">
        <title>The Genome Sequence of Saprolegnia declina VS20.</title>
        <authorList>
            <consortium name="The Broad Institute Genome Sequencing Platform"/>
            <person name="Russ C."/>
            <person name="Nusbaum C."/>
            <person name="Tyler B."/>
            <person name="van West P."/>
            <person name="Dieguez-Uribeondo J."/>
            <person name="de Bruijn I."/>
            <person name="Tripathy S."/>
            <person name="Jiang R."/>
            <person name="Young S.K."/>
            <person name="Zeng Q."/>
            <person name="Gargeya S."/>
            <person name="Fitzgerald M."/>
            <person name="Haas B."/>
            <person name="Abouelleil A."/>
            <person name="Alvarado L."/>
            <person name="Arachchi H.M."/>
            <person name="Berlin A."/>
            <person name="Chapman S.B."/>
            <person name="Goldberg J."/>
            <person name="Griggs A."/>
            <person name="Gujja S."/>
            <person name="Hansen M."/>
            <person name="Howarth C."/>
            <person name="Imamovic A."/>
            <person name="Larimer J."/>
            <person name="McCowen C."/>
            <person name="Montmayeur A."/>
            <person name="Murphy C."/>
            <person name="Neiman D."/>
            <person name="Pearson M."/>
            <person name="Priest M."/>
            <person name="Roberts A."/>
            <person name="Saif S."/>
            <person name="Shea T."/>
            <person name="Sisk P."/>
            <person name="Sykes S."/>
            <person name="Wortman J."/>
            <person name="Nusbaum C."/>
            <person name="Birren B."/>
        </authorList>
    </citation>
    <scope>NUCLEOTIDE SEQUENCE [LARGE SCALE GENOMIC DNA]</scope>
    <source>
        <strain evidence="2 3">VS20</strain>
    </source>
</reference>
<feature type="region of interest" description="Disordered" evidence="1">
    <location>
        <begin position="106"/>
        <end position="128"/>
    </location>
</feature>
<name>T0S6E5_SAPDV</name>
<dbReference type="Proteomes" id="UP000030762">
    <property type="component" value="Unassembled WGS sequence"/>
</dbReference>
<dbReference type="VEuPathDB" id="FungiDB:SDRG_01790"/>
<dbReference type="AlphaFoldDB" id="T0S6E5"/>
<accession>T0S6E5</accession>
<evidence type="ECO:0000256" key="1">
    <source>
        <dbReference type="SAM" id="MobiDB-lite"/>
    </source>
</evidence>
<evidence type="ECO:0000313" key="3">
    <source>
        <dbReference type="Proteomes" id="UP000030762"/>
    </source>
</evidence>
<dbReference type="GeneID" id="19942517"/>
<protein>
    <submittedName>
        <fullName evidence="2">Uncharacterized protein</fullName>
    </submittedName>
</protein>
<organism evidence="2 3">
    <name type="scientific">Saprolegnia diclina (strain VS20)</name>
    <dbReference type="NCBI Taxonomy" id="1156394"/>
    <lineage>
        <taxon>Eukaryota</taxon>
        <taxon>Sar</taxon>
        <taxon>Stramenopiles</taxon>
        <taxon>Oomycota</taxon>
        <taxon>Saprolegniomycetes</taxon>
        <taxon>Saprolegniales</taxon>
        <taxon>Saprolegniaceae</taxon>
        <taxon>Saprolegnia</taxon>
    </lineage>
</organism>
<dbReference type="EMBL" id="JH767135">
    <property type="protein sequence ID" value="EQC40718.1"/>
    <property type="molecule type" value="Genomic_DNA"/>
</dbReference>